<dbReference type="PANTHER" id="PTHR28630:SF3">
    <property type="entry name" value="PEROXIREDOXIN-LIKE 2C"/>
    <property type="match status" value="1"/>
</dbReference>
<dbReference type="CDD" id="cd02970">
    <property type="entry name" value="PRX_like2"/>
    <property type="match status" value="1"/>
</dbReference>
<dbReference type="AlphaFoldDB" id="A0A9P6CS94"/>
<evidence type="ECO:0000313" key="2">
    <source>
        <dbReference type="Proteomes" id="UP000807469"/>
    </source>
</evidence>
<proteinExistence type="predicted"/>
<keyword evidence="2" id="KW-1185">Reference proteome</keyword>
<dbReference type="SUPFAM" id="SSF52833">
    <property type="entry name" value="Thioredoxin-like"/>
    <property type="match status" value="1"/>
</dbReference>
<comment type="caution">
    <text evidence="1">The sequence shown here is derived from an EMBL/GenBank/DDBJ whole genome shotgun (WGS) entry which is preliminary data.</text>
</comment>
<dbReference type="PANTHER" id="PTHR28630">
    <property type="match status" value="1"/>
</dbReference>
<evidence type="ECO:0000313" key="1">
    <source>
        <dbReference type="EMBL" id="KAF9477037.1"/>
    </source>
</evidence>
<dbReference type="InterPro" id="IPR032801">
    <property type="entry name" value="PXL2A/B/C"/>
</dbReference>
<dbReference type="Gene3D" id="3.40.30.10">
    <property type="entry name" value="Glutaredoxin"/>
    <property type="match status" value="1"/>
</dbReference>
<dbReference type="OrthoDB" id="40334at2759"/>
<reference evidence="1" key="1">
    <citation type="submission" date="2020-11" db="EMBL/GenBank/DDBJ databases">
        <authorList>
            <consortium name="DOE Joint Genome Institute"/>
            <person name="Ahrendt S."/>
            <person name="Riley R."/>
            <person name="Andreopoulos W."/>
            <person name="Labutti K."/>
            <person name="Pangilinan J."/>
            <person name="Ruiz-Duenas F.J."/>
            <person name="Barrasa J.M."/>
            <person name="Sanchez-Garcia M."/>
            <person name="Camarero S."/>
            <person name="Miyauchi S."/>
            <person name="Serrano A."/>
            <person name="Linde D."/>
            <person name="Babiker R."/>
            <person name="Drula E."/>
            <person name="Ayuso-Fernandez I."/>
            <person name="Pacheco R."/>
            <person name="Padilla G."/>
            <person name="Ferreira P."/>
            <person name="Barriuso J."/>
            <person name="Kellner H."/>
            <person name="Castanera R."/>
            <person name="Alfaro M."/>
            <person name="Ramirez L."/>
            <person name="Pisabarro A.G."/>
            <person name="Kuo A."/>
            <person name="Tritt A."/>
            <person name="Lipzen A."/>
            <person name="He G."/>
            <person name="Yan M."/>
            <person name="Ng V."/>
            <person name="Cullen D."/>
            <person name="Martin F."/>
            <person name="Rosso M.-N."/>
            <person name="Henrissat B."/>
            <person name="Hibbett D."/>
            <person name="Martinez A.T."/>
            <person name="Grigoriev I.V."/>
        </authorList>
    </citation>
    <scope>NUCLEOTIDE SEQUENCE</scope>
    <source>
        <strain evidence="1">CIRM-BRFM 674</strain>
    </source>
</reference>
<protein>
    <submittedName>
        <fullName evidence="1">Uncharacterized protein</fullName>
    </submittedName>
</protein>
<dbReference type="InterPro" id="IPR036249">
    <property type="entry name" value="Thioredoxin-like_sf"/>
</dbReference>
<organism evidence="1 2">
    <name type="scientific">Pholiota conissans</name>
    <dbReference type="NCBI Taxonomy" id="109636"/>
    <lineage>
        <taxon>Eukaryota</taxon>
        <taxon>Fungi</taxon>
        <taxon>Dikarya</taxon>
        <taxon>Basidiomycota</taxon>
        <taxon>Agaricomycotina</taxon>
        <taxon>Agaricomycetes</taxon>
        <taxon>Agaricomycetidae</taxon>
        <taxon>Agaricales</taxon>
        <taxon>Agaricineae</taxon>
        <taxon>Strophariaceae</taxon>
        <taxon>Pholiota</taxon>
    </lineage>
</organism>
<dbReference type="Proteomes" id="UP000807469">
    <property type="component" value="Unassembled WGS sequence"/>
</dbReference>
<dbReference type="EMBL" id="MU155274">
    <property type="protein sequence ID" value="KAF9477037.1"/>
    <property type="molecule type" value="Genomic_DNA"/>
</dbReference>
<sequence length="203" mass="22253">MDKDYTAIPSPEILKNAAESELLDAKGDKVKFGELIKDKKTVVVFIRHFFCGNCQAFVEQLGSVSSDSLAEADTQIVVIGCGEWNPISTYTEMTKFEGPIYADPTRTLYHTLGMDVETLKGTPKGETKRSYLTVGGFTNAMLSIWRGPMKNPALVGKQGNISQLGGDFIFGPGNTCSLAYRMRHTEDHMEVADLMQAAGVLYP</sequence>
<accession>A0A9P6CS94</accession>
<gene>
    <name evidence="1" type="ORF">BDN70DRAFT_881682</name>
</gene>
<dbReference type="Pfam" id="PF13911">
    <property type="entry name" value="AhpC-TSA_2"/>
    <property type="match status" value="1"/>
</dbReference>
<name>A0A9P6CS94_9AGAR</name>